<sequence length="108" mass="12229">MGNVTWSDPYIKNVTAALYNTKNSFTCDTAKLTSNKTFILSKYVGGEFNKEDFIVNITYTYNGQGKSLVNKIPDNCTNKDSYTTTVGYNYNEKKDYTCVLKNITLTNE</sequence>
<accession>A0A0N5BHF9</accession>
<protein>
    <submittedName>
        <fullName evidence="2">Ig-like domain-containing protein</fullName>
    </submittedName>
</protein>
<dbReference type="AlphaFoldDB" id="A0A0N5BHF9"/>
<dbReference type="WBParaSite" id="SPAL_0000539925.1">
    <property type="protein sequence ID" value="SPAL_0000539925.1"/>
    <property type="gene ID" value="SPAL_0000539925"/>
</dbReference>
<evidence type="ECO:0000313" key="2">
    <source>
        <dbReference type="WBParaSite" id="SPAL_0000539925.1"/>
    </source>
</evidence>
<reference evidence="2" key="1">
    <citation type="submission" date="2017-02" db="UniProtKB">
        <authorList>
            <consortium name="WormBaseParasite"/>
        </authorList>
    </citation>
    <scope>IDENTIFICATION</scope>
</reference>
<keyword evidence="1" id="KW-1185">Reference proteome</keyword>
<name>A0A0N5BHF9_STREA</name>
<proteinExistence type="predicted"/>
<organism evidence="1 2">
    <name type="scientific">Strongyloides papillosus</name>
    <name type="common">Intestinal threadworm</name>
    <dbReference type="NCBI Taxonomy" id="174720"/>
    <lineage>
        <taxon>Eukaryota</taxon>
        <taxon>Metazoa</taxon>
        <taxon>Ecdysozoa</taxon>
        <taxon>Nematoda</taxon>
        <taxon>Chromadorea</taxon>
        <taxon>Rhabditida</taxon>
        <taxon>Tylenchina</taxon>
        <taxon>Panagrolaimomorpha</taxon>
        <taxon>Strongyloidoidea</taxon>
        <taxon>Strongyloididae</taxon>
        <taxon>Strongyloides</taxon>
    </lineage>
</organism>
<dbReference type="Proteomes" id="UP000046392">
    <property type="component" value="Unplaced"/>
</dbReference>
<evidence type="ECO:0000313" key="1">
    <source>
        <dbReference type="Proteomes" id="UP000046392"/>
    </source>
</evidence>